<keyword evidence="5 6" id="KW-0349">Heme</keyword>
<evidence type="ECO:0000313" key="7">
    <source>
        <dbReference type="EMBL" id="KAG2232244.1"/>
    </source>
</evidence>
<dbReference type="InterPro" id="IPR017972">
    <property type="entry name" value="Cyt_P450_CS"/>
</dbReference>
<dbReference type="GO" id="GO:0020037">
    <property type="term" value="F:heme binding"/>
    <property type="evidence" value="ECO:0007669"/>
    <property type="project" value="InterPro"/>
</dbReference>
<dbReference type="PRINTS" id="PR00463">
    <property type="entry name" value="EP450I"/>
</dbReference>
<evidence type="ECO:0000313" key="8">
    <source>
        <dbReference type="Proteomes" id="UP000613177"/>
    </source>
</evidence>
<dbReference type="InterPro" id="IPR001128">
    <property type="entry name" value="Cyt_P450"/>
</dbReference>
<name>A0A8H7SKN8_9FUNG</name>
<accession>A0A8H7SKN8</accession>
<protein>
    <recommendedName>
        <fullName evidence="9">Cytochrome P450</fullName>
    </recommendedName>
</protein>
<evidence type="ECO:0000256" key="6">
    <source>
        <dbReference type="RuleBase" id="RU000461"/>
    </source>
</evidence>
<sequence length="465" mass="52974">MSLNNNSTLQGVAVAGATVSTVLALLTMKYNDRPLFYEHPEGIPYKKGFPILGNLTSLLGNLSRIHDFQAELTSAVVGNPTSIFTIDPQNVDHILRANFKNYLKGPKFNSALQELLGNGIFNANGEVWRYQRKTASHIFNVKNFRDEFTTVFVKEMRVMCDKILDKAADEGGIVDFHEVMFKFTLDSFVLLGFGVQLDSLLKKEKVPFAESFDHLQRLGAKRFVNPFMPLTEAMTKYFVPWKMSTKDHLHCVDSFAEEVISKRRKQIANDEPHPKDLLSRFMDTLNEQGEKLNDVELRDTILNFVIAGRDTTAQALSWLFYELALQPRVEQKILDELKDKISDDDENNSPALYEIINGLPYLHAVPYAQGRSTNIWGENAKEFYPERWIDEEGGLRRESAGKWPAFHAGPRVCLGQNLATLEALVCVAMLLKRYTFKLVPGQNVTYDFSLTLPMREGMKVYVERR</sequence>
<dbReference type="EMBL" id="JAEPRE010000118">
    <property type="protein sequence ID" value="KAG2232244.1"/>
    <property type="molecule type" value="Genomic_DNA"/>
</dbReference>
<comment type="similarity">
    <text evidence="1 6">Belongs to the cytochrome P450 family.</text>
</comment>
<dbReference type="GO" id="GO:0005506">
    <property type="term" value="F:iron ion binding"/>
    <property type="evidence" value="ECO:0007669"/>
    <property type="project" value="InterPro"/>
</dbReference>
<dbReference type="AlphaFoldDB" id="A0A8H7SKN8"/>
<dbReference type="InterPro" id="IPR002401">
    <property type="entry name" value="Cyt_P450_E_grp-I"/>
</dbReference>
<dbReference type="PANTHER" id="PTHR24296">
    <property type="entry name" value="CYTOCHROME P450"/>
    <property type="match status" value="1"/>
</dbReference>
<evidence type="ECO:0000256" key="1">
    <source>
        <dbReference type="ARBA" id="ARBA00010617"/>
    </source>
</evidence>
<evidence type="ECO:0000256" key="4">
    <source>
        <dbReference type="ARBA" id="ARBA00023004"/>
    </source>
</evidence>
<evidence type="ECO:0000256" key="5">
    <source>
        <dbReference type="PIRSR" id="PIRSR602401-1"/>
    </source>
</evidence>
<gene>
    <name evidence="7" type="ORF">INT48_000894</name>
</gene>
<dbReference type="GO" id="GO:0006629">
    <property type="term" value="P:lipid metabolic process"/>
    <property type="evidence" value="ECO:0007669"/>
    <property type="project" value="UniProtKB-ARBA"/>
</dbReference>
<dbReference type="GO" id="GO:0016705">
    <property type="term" value="F:oxidoreductase activity, acting on paired donors, with incorporation or reduction of molecular oxygen"/>
    <property type="evidence" value="ECO:0007669"/>
    <property type="project" value="InterPro"/>
</dbReference>
<reference evidence="7" key="1">
    <citation type="submission" date="2021-01" db="EMBL/GenBank/DDBJ databases">
        <title>Metabolic potential, ecology and presence of endohyphal bacteria is reflected in genomic diversity of Mucoromycotina.</title>
        <authorList>
            <person name="Muszewska A."/>
            <person name="Okrasinska A."/>
            <person name="Steczkiewicz K."/>
            <person name="Drgas O."/>
            <person name="Orlowska M."/>
            <person name="Perlinska-Lenart U."/>
            <person name="Aleksandrzak-Piekarczyk T."/>
            <person name="Szatraj K."/>
            <person name="Zielenkiewicz U."/>
            <person name="Pilsyk S."/>
            <person name="Malc E."/>
            <person name="Mieczkowski P."/>
            <person name="Kruszewska J.S."/>
            <person name="Biernat P."/>
            <person name="Pawlowska J."/>
        </authorList>
    </citation>
    <scope>NUCLEOTIDE SEQUENCE</scope>
    <source>
        <strain evidence="7">WA0000018081</strain>
    </source>
</reference>
<keyword evidence="8" id="KW-1185">Reference proteome</keyword>
<keyword evidence="6" id="KW-0503">Monooxygenase</keyword>
<dbReference type="PRINTS" id="PR00385">
    <property type="entry name" value="P450"/>
</dbReference>
<organism evidence="7 8">
    <name type="scientific">Thamnidium elegans</name>
    <dbReference type="NCBI Taxonomy" id="101142"/>
    <lineage>
        <taxon>Eukaryota</taxon>
        <taxon>Fungi</taxon>
        <taxon>Fungi incertae sedis</taxon>
        <taxon>Mucoromycota</taxon>
        <taxon>Mucoromycotina</taxon>
        <taxon>Mucoromycetes</taxon>
        <taxon>Mucorales</taxon>
        <taxon>Mucorineae</taxon>
        <taxon>Mucoraceae</taxon>
        <taxon>Thamnidium</taxon>
    </lineage>
</organism>
<keyword evidence="2 5" id="KW-0479">Metal-binding</keyword>
<feature type="binding site" description="axial binding residue" evidence="5">
    <location>
        <position position="413"/>
    </location>
    <ligand>
        <name>heme</name>
        <dbReference type="ChEBI" id="CHEBI:30413"/>
    </ligand>
    <ligandPart>
        <name>Fe</name>
        <dbReference type="ChEBI" id="CHEBI:18248"/>
    </ligandPart>
</feature>
<dbReference type="SUPFAM" id="SSF48264">
    <property type="entry name" value="Cytochrome P450"/>
    <property type="match status" value="1"/>
</dbReference>
<dbReference type="InterPro" id="IPR036396">
    <property type="entry name" value="Cyt_P450_sf"/>
</dbReference>
<keyword evidence="3 6" id="KW-0560">Oxidoreductase</keyword>
<evidence type="ECO:0000256" key="2">
    <source>
        <dbReference type="ARBA" id="ARBA00022723"/>
    </source>
</evidence>
<dbReference type="Pfam" id="PF00067">
    <property type="entry name" value="p450"/>
    <property type="match status" value="2"/>
</dbReference>
<comment type="cofactor">
    <cofactor evidence="5">
        <name>heme</name>
        <dbReference type="ChEBI" id="CHEBI:30413"/>
    </cofactor>
</comment>
<evidence type="ECO:0000256" key="3">
    <source>
        <dbReference type="ARBA" id="ARBA00023002"/>
    </source>
</evidence>
<proteinExistence type="inferred from homology"/>
<keyword evidence="4 5" id="KW-0408">Iron</keyword>
<dbReference type="GO" id="GO:0004497">
    <property type="term" value="F:monooxygenase activity"/>
    <property type="evidence" value="ECO:0007669"/>
    <property type="project" value="UniProtKB-KW"/>
</dbReference>
<dbReference type="PROSITE" id="PS00086">
    <property type="entry name" value="CYTOCHROME_P450"/>
    <property type="match status" value="1"/>
</dbReference>
<dbReference type="Gene3D" id="1.10.630.10">
    <property type="entry name" value="Cytochrome P450"/>
    <property type="match status" value="2"/>
</dbReference>
<dbReference type="Proteomes" id="UP000613177">
    <property type="component" value="Unassembled WGS sequence"/>
</dbReference>
<evidence type="ECO:0008006" key="9">
    <source>
        <dbReference type="Google" id="ProtNLM"/>
    </source>
</evidence>
<comment type="caution">
    <text evidence="7">The sequence shown here is derived from an EMBL/GenBank/DDBJ whole genome shotgun (WGS) entry which is preliminary data.</text>
</comment>